<dbReference type="EMBL" id="JAGTJQ010000005">
    <property type="protein sequence ID" value="KAH7031080.1"/>
    <property type="molecule type" value="Genomic_DNA"/>
</dbReference>
<feature type="signal peptide" evidence="2">
    <location>
        <begin position="1"/>
        <end position="33"/>
    </location>
</feature>
<reference evidence="3" key="1">
    <citation type="journal article" date="2021" name="Nat. Commun.">
        <title>Genetic determinants of endophytism in the Arabidopsis root mycobiome.</title>
        <authorList>
            <person name="Mesny F."/>
            <person name="Miyauchi S."/>
            <person name="Thiergart T."/>
            <person name="Pickel B."/>
            <person name="Atanasova L."/>
            <person name="Karlsson M."/>
            <person name="Huettel B."/>
            <person name="Barry K.W."/>
            <person name="Haridas S."/>
            <person name="Chen C."/>
            <person name="Bauer D."/>
            <person name="Andreopoulos W."/>
            <person name="Pangilinan J."/>
            <person name="LaButti K."/>
            <person name="Riley R."/>
            <person name="Lipzen A."/>
            <person name="Clum A."/>
            <person name="Drula E."/>
            <person name="Henrissat B."/>
            <person name="Kohler A."/>
            <person name="Grigoriev I.V."/>
            <person name="Martin F.M."/>
            <person name="Hacquard S."/>
        </authorList>
    </citation>
    <scope>NUCLEOTIDE SEQUENCE</scope>
    <source>
        <strain evidence="3">MPI-CAGE-CH-0230</strain>
    </source>
</reference>
<organism evidence="3 4">
    <name type="scientific">Microdochium trichocladiopsis</name>
    <dbReference type="NCBI Taxonomy" id="1682393"/>
    <lineage>
        <taxon>Eukaryota</taxon>
        <taxon>Fungi</taxon>
        <taxon>Dikarya</taxon>
        <taxon>Ascomycota</taxon>
        <taxon>Pezizomycotina</taxon>
        <taxon>Sordariomycetes</taxon>
        <taxon>Xylariomycetidae</taxon>
        <taxon>Xylariales</taxon>
        <taxon>Microdochiaceae</taxon>
        <taxon>Microdochium</taxon>
    </lineage>
</organism>
<evidence type="ECO:0000313" key="4">
    <source>
        <dbReference type="Proteomes" id="UP000756346"/>
    </source>
</evidence>
<keyword evidence="4" id="KW-1185">Reference proteome</keyword>
<dbReference type="Proteomes" id="UP000756346">
    <property type="component" value="Unassembled WGS sequence"/>
</dbReference>
<evidence type="ECO:0000256" key="2">
    <source>
        <dbReference type="SAM" id="SignalP"/>
    </source>
</evidence>
<gene>
    <name evidence="3" type="ORF">B0I36DRAFT_118280</name>
</gene>
<keyword evidence="2" id="KW-0732">Signal</keyword>
<evidence type="ECO:0008006" key="5">
    <source>
        <dbReference type="Google" id="ProtNLM"/>
    </source>
</evidence>
<dbReference type="GeneID" id="70177543"/>
<sequence>MRAASGVSRVGGLTRVWQTWPALFLLLSGQALQWLCRRPFSSSSCCTFSLSRPKQSNPSSASFGNGPVHCCRGRCCCCRCWTLATKLIGGVSITARGQPRQSMPNQPTTSSTHAQIT</sequence>
<evidence type="ECO:0000313" key="3">
    <source>
        <dbReference type="EMBL" id="KAH7031080.1"/>
    </source>
</evidence>
<feature type="compositionally biased region" description="Polar residues" evidence="1">
    <location>
        <begin position="99"/>
        <end position="117"/>
    </location>
</feature>
<name>A0A9P8Y9C7_9PEZI</name>
<proteinExistence type="predicted"/>
<feature type="chain" id="PRO_5040316368" description="Secreted protein" evidence="2">
    <location>
        <begin position="34"/>
        <end position="117"/>
    </location>
</feature>
<accession>A0A9P8Y9C7</accession>
<protein>
    <recommendedName>
        <fullName evidence="5">Secreted protein</fullName>
    </recommendedName>
</protein>
<comment type="caution">
    <text evidence="3">The sequence shown here is derived from an EMBL/GenBank/DDBJ whole genome shotgun (WGS) entry which is preliminary data.</text>
</comment>
<evidence type="ECO:0000256" key="1">
    <source>
        <dbReference type="SAM" id="MobiDB-lite"/>
    </source>
</evidence>
<dbReference type="AlphaFoldDB" id="A0A9P8Y9C7"/>
<feature type="region of interest" description="Disordered" evidence="1">
    <location>
        <begin position="95"/>
        <end position="117"/>
    </location>
</feature>
<dbReference type="RefSeq" id="XP_046012760.1">
    <property type="nucleotide sequence ID" value="XM_046147997.1"/>
</dbReference>